<dbReference type="InterPro" id="IPR023996">
    <property type="entry name" value="TonB-dep_OMP_SusC/RagA"/>
</dbReference>
<dbReference type="Gene3D" id="2.170.130.10">
    <property type="entry name" value="TonB-dependent receptor, plug domain"/>
    <property type="match status" value="1"/>
</dbReference>
<accession>A0ABZ2YW07</accession>
<keyword evidence="4 7" id="KW-0812">Transmembrane</keyword>
<sequence length="1151" mass="127649">MKLTTFMLLAVCLHVSAGTAAQGITFAGRQVPLERVFTAIEKQTGNVVFISKQLLGESRPVSVDVKNMPLQAFLALVLKDQPLEFSQEKETIFIRRKAAVRMAGPPVAATAFFPVSGVVMDSSGLFLAGASVRVKGTNVSTVSGVNGQFNLNANTGDVLVITYVGYKTAEFKVINSIPVMIRLSRESTTISEVSVTLNTGYQSIPRERATGSFSIVSGAQLENKLRPDLKAALEGQVAGMQLTREGNLEIRGVSTFMLAERAPLIIVDGFPITGGLETLNIDAIESVTVLKDGVAASIYGARSSNGVIVVTTKRGKKGGLNVAYNGSFGITQAPDLKYLRRASAKDYVEAELDIYAQDPNSYLNSYNAYRYLSRVNYLKVAESQGIMSSHDVAAELEQLKSNDGIGQLQDYLFRNQLTQQHNISLSGGNDKNQTVATAKFIGNRGNTLYTRDNRLIMDIRNDWKPAKWLQFRLFSNINYSTGQAPLRPMSDFLNYYSQFLIHPYDLVVDPATGQPLEIHATNPRKIARYDALPGLKDMSYNPLNDLAEEITRQQNFQFRIGGNLNILLAQGLTLEAGGSWTRGNSFVRSLSGKDSYRMRMGYNDATSSTVPSKHYIPEGDMLNESRNINQAYTLRGQLNFNRDFGAHSVIALAGTEVSRDVWDNNTLPTRFGYNDQAGTFNTFNYADYIAGNYNADMLMSAGRPTASIGSMAFRDNRFVSWYANGSYEYDRRFLVSGSIRLDQTNFFGTDARYRYKPLWSAGATYKISNESYFDVPWLSKLYVRGSYGINGNISLSTGPFLIVAPGNYSDLTGDISWNIASPPNNSLRWERTNTTNFGTDFSLFSKLNFSFDYYLRKSKELLAADPVDPTLGYTSLVKNVGQINNTGLELSIDGDVIRKGDFTWNVLGTMSYNVNKVVAYNVNYLFSTSLTSNSVNKAGMPANSLWAFRFAGLDGNGAPQYFNTKNEKITGGAVSVDDVQYMGTLRPKFAYSLTNTFKYRNVDLAFMLLAKTGHIIRRHSYDGSSIQHEDVGKRWRKPGDEAFTNFPALNQMSFDFFYYTSSDIFVESGNFLKLRDASVTYHFNKPLLRKIGVGNASLMLQGRNLLMITANSNNQDPEAWELGGGDPAQAELGFTPWRPMPEFYLGLRVNF</sequence>
<dbReference type="InterPro" id="IPR037066">
    <property type="entry name" value="Plug_dom_sf"/>
</dbReference>
<gene>
    <name evidence="10" type="ORF">WJU16_10425</name>
</gene>
<dbReference type="PROSITE" id="PS52016">
    <property type="entry name" value="TONB_DEPENDENT_REC_3"/>
    <property type="match status" value="1"/>
</dbReference>
<dbReference type="EMBL" id="CP149822">
    <property type="protein sequence ID" value="WZN43445.1"/>
    <property type="molecule type" value="Genomic_DNA"/>
</dbReference>
<dbReference type="NCBIfam" id="TIGR04056">
    <property type="entry name" value="OMP_RagA_SusC"/>
    <property type="match status" value="1"/>
</dbReference>
<evidence type="ECO:0000256" key="7">
    <source>
        <dbReference type="PROSITE-ProRule" id="PRU01360"/>
    </source>
</evidence>
<evidence type="ECO:0000313" key="11">
    <source>
        <dbReference type="Proteomes" id="UP001485459"/>
    </source>
</evidence>
<name>A0ABZ2YW07_9BACT</name>
<dbReference type="SUPFAM" id="SSF49464">
    <property type="entry name" value="Carboxypeptidase regulatory domain-like"/>
    <property type="match status" value="1"/>
</dbReference>
<keyword evidence="8" id="KW-0732">Signal</keyword>
<dbReference type="NCBIfam" id="TIGR04057">
    <property type="entry name" value="SusC_RagA_signa"/>
    <property type="match status" value="1"/>
</dbReference>
<dbReference type="SUPFAM" id="SSF56935">
    <property type="entry name" value="Porins"/>
    <property type="match status" value="1"/>
</dbReference>
<dbReference type="InterPro" id="IPR036942">
    <property type="entry name" value="Beta-barrel_TonB_sf"/>
</dbReference>
<evidence type="ECO:0000256" key="5">
    <source>
        <dbReference type="ARBA" id="ARBA00023136"/>
    </source>
</evidence>
<dbReference type="Pfam" id="PF13715">
    <property type="entry name" value="CarbopepD_reg_2"/>
    <property type="match status" value="1"/>
</dbReference>
<dbReference type="Pfam" id="PF07715">
    <property type="entry name" value="Plug"/>
    <property type="match status" value="1"/>
</dbReference>
<evidence type="ECO:0000256" key="8">
    <source>
        <dbReference type="SAM" id="SignalP"/>
    </source>
</evidence>
<feature type="domain" description="TonB-dependent receptor plug" evidence="9">
    <location>
        <begin position="207"/>
        <end position="307"/>
    </location>
</feature>
<evidence type="ECO:0000313" key="10">
    <source>
        <dbReference type="EMBL" id="WZN43445.1"/>
    </source>
</evidence>
<evidence type="ECO:0000256" key="2">
    <source>
        <dbReference type="ARBA" id="ARBA00022448"/>
    </source>
</evidence>
<feature type="chain" id="PRO_5046291721" evidence="8">
    <location>
        <begin position="18"/>
        <end position="1151"/>
    </location>
</feature>
<keyword evidence="3 7" id="KW-1134">Transmembrane beta strand</keyword>
<proteinExistence type="inferred from homology"/>
<dbReference type="InterPro" id="IPR039426">
    <property type="entry name" value="TonB-dep_rcpt-like"/>
</dbReference>
<evidence type="ECO:0000256" key="4">
    <source>
        <dbReference type="ARBA" id="ARBA00022692"/>
    </source>
</evidence>
<dbReference type="InterPro" id="IPR008969">
    <property type="entry name" value="CarboxyPept-like_regulatory"/>
</dbReference>
<dbReference type="Gene3D" id="2.40.170.20">
    <property type="entry name" value="TonB-dependent receptor, beta-barrel domain"/>
    <property type="match status" value="1"/>
</dbReference>
<evidence type="ECO:0000256" key="6">
    <source>
        <dbReference type="ARBA" id="ARBA00023237"/>
    </source>
</evidence>
<comment type="subcellular location">
    <subcellularLocation>
        <location evidence="1 7">Cell outer membrane</location>
        <topology evidence="1 7">Multi-pass membrane protein</topology>
    </subcellularLocation>
</comment>
<reference evidence="11" key="1">
    <citation type="submission" date="2024-03" db="EMBL/GenBank/DDBJ databases">
        <title>Chitinophaga horti sp. nov., isolated from garden soil.</title>
        <authorList>
            <person name="Lee D.S."/>
            <person name="Han D.M."/>
            <person name="Baek J.H."/>
            <person name="Choi D.G."/>
            <person name="Jeon J.H."/>
            <person name="Jeon C.O."/>
        </authorList>
    </citation>
    <scope>NUCLEOTIDE SEQUENCE [LARGE SCALE GENOMIC DNA]</scope>
    <source>
        <strain evidence="11">GPA1</strain>
    </source>
</reference>
<dbReference type="InterPro" id="IPR023997">
    <property type="entry name" value="TonB-dep_OMP_SusC/RagA_CS"/>
</dbReference>
<protein>
    <submittedName>
        <fullName evidence="10">SusC/RagA family TonB-linked outer membrane protein</fullName>
    </submittedName>
</protein>
<keyword evidence="2 7" id="KW-0813">Transport</keyword>
<evidence type="ECO:0000256" key="1">
    <source>
        <dbReference type="ARBA" id="ARBA00004571"/>
    </source>
</evidence>
<keyword evidence="6 7" id="KW-0998">Cell outer membrane</keyword>
<organism evidence="10 11">
    <name type="scientific">Chitinophaga pollutisoli</name>
    <dbReference type="NCBI Taxonomy" id="3133966"/>
    <lineage>
        <taxon>Bacteria</taxon>
        <taxon>Pseudomonadati</taxon>
        <taxon>Bacteroidota</taxon>
        <taxon>Chitinophagia</taxon>
        <taxon>Chitinophagales</taxon>
        <taxon>Chitinophagaceae</taxon>
        <taxon>Chitinophaga</taxon>
    </lineage>
</organism>
<comment type="similarity">
    <text evidence="7">Belongs to the TonB-dependent receptor family.</text>
</comment>
<dbReference type="Proteomes" id="UP001485459">
    <property type="component" value="Chromosome"/>
</dbReference>
<dbReference type="RefSeq" id="WP_341838254.1">
    <property type="nucleotide sequence ID" value="NZ_CP149822.1"/>
</dbReference>
<dbReference type="Gene3D" id="2.60.40.1120">
    <property type="entry name" value="Carboxypeptidase-like, regulatory domain"/>
    <property type="match status" value="1"/>
</dbReference>
<evidence type="ECO:0000256" key="3">
    <source>
        <dbReference type="ARBA" id="ARBA00022452"/>
    </source>
</evidence>
<dbReference type="InterPro" id="IPR012910">
    <property type="entry name" value="Plug_dom"/>
</dbReference>
<evidence type="ECO:0000259" key="9">
    <source>
        <dbReference type="Pfam" id="PF07715"/>
    </source>
</evidence>
<keyword evidence="5 7" id="KW-0472">Membrane</keyword>
<feature type="signal peptide" evidence="8">
    <location>
        <begin position="1"/>
        <end position="17"/>
    </location>
</feature>
<keyword evidence="11" id="KW-1185">Reference proteome</keyword>